<dbReference type="AlphaFoldDB" id="A0A2P2NRL0"/>
<organism evidence="1">
    <name type="scientific">Rhizophora mucronata</name>
    <name type="common">Asiatic mangrove</name>
    <dbReference type="NCBI Taxonomy" id="61149"/>
    <lineage>
        <taxon>Eukaryota</taxon>
        <taxon>Viridiplantae</taxon>
        <taxon>Streptophyta</taxon>
        <taxon>Embryophyta</taxon>
        <taxon>Tracheophyta</taxon>
        <taxon>Spermatophyta</taxon>
        <taxon>Magnoliopsida</taxon>
        <taxon>eudicotyledons</taxon>
        <taxon>Gunneridae</taxon>
        <taxon>Pentapetalae</taxon>
        <taxon>rosids</taxon>
        <taxon>fabids</taxon>
        <taxon>Malpighiales</taxon>
        <taxon>Rhizophoraceae</taxon>
        <taxon>Rhizophora</taxon>
    </lineage>
</organism>
<protein>
    <submittedName>
        <fullName evidence="1">Uncharacterized protein</fullName>
    </submittedName>
</protein>
<sequence>MLGSDNEPAGSGAARLSLQGFKGVHPRLLGWHYTLQYIL</sequence>
<name>A0A2P2NRL0_RHIMU</name>
<reference evidence="1" key="1">
    <citation type="submission" date="2018-02" db="EMBL/GenBank/DDBJ databases">
        <title>Rhizophora mucronata_Transcriptome.</title>
        <authorList>
            <person name="Meera S.P."/>
            <person name="Sreeshan A."/>
            <person name="Augustine A."/>
        </authorList>
    </citation>
    <scope>NUCLEOTIDE SEQUENCE</scope>
    <source>
        <tissue evidence="1">Leaf</tissue>
    </source>
</reference>
<evidence type="ECO:0000313" key="1">
    <source>
        <dbReference type="EMBL" id="MBX45031.1"/>
    </source>
</evidence>
<dbReference type="EMBL" id="GGEC01064547">
    <property type="protein sequence ID" value="MBX45031.1"/>
    <property type="molecule type" value="Transcribed_RNA"/>
</dbReference>
<accession>A0A2P2NRL0</accession>
<proteinExistence type="predicted"/>